<dbReference type="EMBL" id="JBHSUB010000005">
    <property type="protein sequence ID" value="MFC6377247.1"/>
    <property type="molecule type" value="Genomic_DNA"/>
</dbReference>
<sequence>MNMSLLSTYILSVILLLITPGPVVALITVTAARDGYRPAFATVAGTNAASLILIAFAALMLKGVVSLSPVWISFTGLGGAVYIGYTALRELFSPPSSDAADTGTEVQRQGGFLQGLAIGLSNPKDILFFVSLFPQFIALTRDFTTSILTLSLIWVIFDFAILTLYILTVRRWMPARYGRKTGAVSALFLLSVAGCGVVYNILALTDNWH</sequence>
<dbReference type="InterPro" id="IPR001123">
    <property type="entry name" value="LeuE-type"/>
</dbReference>
<dbReference type="PANTHER" id="PTHR30086">
    <property type="entry name" value="ARGININE EXPORTER PROTEIN ARGO"/>
    <property type="match status" value="1"/>
</dbReference>
<comment type="subcellular location">
    <subcellularLocation>
        <location evidence="1">Cell membrane</location>
        <topology evidence="1">Multi-pass membrane protein</topology>
    </subcellularLocation>
</comment>
<evidence type="ECO:0000256" key="6">
    <source>
        <dbReference type="ARBA" id="ARBA00023136"/>
    </source>
</evidence>
<evidence type="ECO:0000313" key="8">
    <source>
        <dbReference type="EMBL" id="MFC6377247.1"/>
    </source>
</evidence>
<protein>
    <submittedName>
        <fullName evidence="8">LysE family translocator</fullName>
    </submittedName>
</protein>
<feature type="transmembrane region" description="Helical" evidence="7">
    <location>
        <begin position="68"/>
        <end position="88"/>
    </location>
</feature>
<evidence type="ECO:0000256" key="2">
    <source>
        <dbReference type="ARBA" id="ARBA00022475"/>
    </source>
</evidence>
<dbReference type="Pfam" id="PF01810">
    <property type="entry name" value="LysE"/>
    <property type="match status" value="1"/>
</dbReference>
<proteinExistence type="predicted"/>
<evidence type="ECO:0000256" key="7">
    <source>
        <dbReference type="SAM" id="Phobius"/>
    </source>
</evidence>
<evidence type="ECO:0000256" key="4">
    <source>
        <dbReference type="ARBA" id="ARBA00022970"/>
    </source>
</evidence>
<evidence type="ECO:0000313" key="9">
    <source>
        <dbReference type="Proteomes" id="UP001596230"/>
    </source>
</evidence>
<keyword evidence="2" id="KW-1003">Cell membrane</keyword>
<name>A0ABW1VX87_9GAMM</name>
<evidence type="ECO:0000256" key="1">
    <source>
        <dbReference type="ARBA" id="ARBA00004651"/>
    </source>
</evidence>
<keyword evidence="5 7" id="KW-1133">Transmembrane helix</keyword>
<gene>
    <name evidence="8" type="ORF">ACFP9W_03920</name>
</gene>
<reference evidence="9" key="1">
    <citation type="journal article" date="2019" name="Int. J. Syst. Evol. Microbiol.">
        <title>The Global Catalogue of Microorganisms (GCM) 10K type strain sequencing project: providing services to taxonomists for standard genome sequencing and annotation.</title>
        <authorList>
            <consortium name="The Broad Institute Genomics Platform"/>
            <consortium name="The Broad Institute Genome Sequencing Center for Infectious Disease"/>
            <person name="Wu L."/>
            <person name="Ma J."/>
        </authorList>
    </citation>
    <scope>NUCLEOTIDE SEQUENCE [LARGE SCALE GENOMIC DNA]</scope>
    <source>
        <strain evidence="9">CGMCC 1.18518</strain>
    </source>
</reference>
<evidence type="ECO:0000256" key="5">
    <source>
        <dbReference type="ARBA" id="ARBA00022989"/>
    </source>
</evidence>
<accession>A0ABW1VX87</accession>
<keyword evidence="3 7" id="KW-0812">Transmembrane</keyword>
<keyword evidence="6 7" id="KW-0472">Membrane</keyword>
<feature type="transmembrane region" description="Helical" evidence="7">
    <location>
        <begin position="181"/>
        <end position="202"/>
    </location>
</feature>
<dbReference type="RefSeq" id="WP_385946529.1">
    <property type="nucleotide sequence ID" value="NZ_JBHSUB010000005.1"/>
</dbReference>
<dbReference type="PANTHER" id="PTHR30086:SF20">
    <property type="entry name" value="ARGININE EXPORTER PROTEIN ARGO-RELATED"/>
    <property type="match status" value="1"/>
</dbReference>
<keyword evidence="4" id="KW-0813">Transport</keyword>
<comment type="caution">
    <text evidence="8">The sequence shown here is derived from an EMBL/GenBank/DDBJ whole genome shotgun (WGS) entry which is preliminary data.</text>
</comment>
<organism evidence="8 9">
    <name type="scientific">Tatumella terrea</name>
    <dbReference type="NCBI Taxonomy" id="419007"/>
    <lineage>
        <taxon>Bacteria</taxon>
        <taxon>Pseudomonadati</taxon>
        <taxon>Pseudomonadota</taxon>
        <taxon>Gammaproteobacteria</taxon>
        <taxon>Enterobacterales</taxon>
        <taxon>Erwiniaceae</taxon>
        <taxon>Tatumella</taxon>
    </lineage>
</organism>
<feature type="transmembrane region" description="Helical" evidence="7">
    <location>
        <begin position="41"/>
        <end position="61"/>
    </location>
</feature>
<keyword evidence="4" id="KW-0029">Amino-acid transport</keyword>
<dbReference type="Proteomes" id="UP001596230">
    <property type="component" value="Unassembled WGS sequence"/>
</dbReference>
<feature type="transmembrane region" description="Helical" evidence="7">
    <location>
        <begin position="147"/>
        <end position="169"/>
    </location>
</feature>
<evidence type="ECO:0000256" key="3">
    <source>
        <dbReference type="ARBA" id="ARBA00022692"/>
    </source>
</evidence>
<keyword evidence="9" id="KW-1185">Reference proteome</keyword>